<protein>
    <submittedName>
        <fullName evidence="1">Uncharacterized protein</fullName>
    </submittedName>
</protein>
<evidence type="ECO:0000313" key="1">
    <source>
        <dbReference type="EMBL" id="MBB5284648.1"/>
    </source>
</evidence>
<evidence type="ECO:0000313" key="2">
    <source>
        <dbReference type="Proteomes" id="UP000557307"/>
    </source>
</evidence>
<proteinExistence type="predicted"/>
<comment type="caution">
    <text evidence="1">The sequence shown here is derived from an EMBL/GenBank/DDBJ whole genome shotgun (WGS) entry which is preliminary data.</text>
</comment>
<dbReference type="Proteomes" id="UP000557307">
    <property type="component" value="Unassembled WGS sequence"/>
</dbReference>
<gene>
    <name evidence="1" type="ORF">HNQ92_002791</name>
</gene>
<name>A0A840TWR2_9BACT</name>
<organism evidence="1 2">
    <name type="scientific">Rhabdobacter roseus</name>
    <dbReference type="NCBI Taxonomy" id="1655419"/>
    <lineage>
        <taxon>Bacteria</taxon>
        <taxon>Pseudomonadati</taxon>
        <taxon>Bacteroidota</taxon>
        <taxon>Cytophagia</taxon>
        <taxon>Cytophagales</taxon>
        <taxon>Cytophagaceae</taxon>
        <taxon>Rhabdobacter</taxon>
    </lineage>
</organism>
<accession>A0A840TWR2</accession>
<keyword evidence="2" id="KW-1185">Reference proteome</keyword>
<dbReference type="EMBL" id="JACHGF010000003">
    <property type="protein sequence ID" value="MBB5284648.1"/>
    <property type="molecule type" value="Genomic_DNA"/>
</dbReference>
<sequence>MGNKLRIVDNVKKATLNFLEKKFNVAFGQDIPVDPPDFGILEFNCIQCNSIQKIDIIHHKYKSRTTIKYIKSESILNDLLIKNKLYPDYFEDGKLFGLLINKKNPYSISSLLYNKCKFCNSKYLTFYNIEGDFPSAKTSIYYIWKIEVDEEYFLKFFHERL</sequence>
<dbReference type="RefSeq" id="WP_184174566.1">
    <property type="nucleotide sequence ID" value="NZ_JACHGF010000003.1"/>
</dbReference>
<reference evidence="1 2" key="1">
    <citation type="submission" date="2020-08" db="EMBL/GenBank/DDBJ databases">
        <title>Genomic Encyclopedia of Type Strains, Phase IV (KMG-IV): sequencing the most valuable type-strain genomes for metagenomic binning, comparative biology and taxonomic classification.</title>
        <authorList>
            <person name="Goeker M."/>
        </authorList>
    </citation>
    <scope>NUCLEOTIDE SEQUENCE [LARGE SCALE GENOMIC DNA]</scope>
    <source>
        <strain evidence="1 2">DSM 105074</strain>
    </source>
</reference>
<dbReference type="AlphaFoldDB" id="A0A840TWR2"/>